<feature type="non-terminal residue" evidence="3">
    <location>
        <position position="1"/>
    </location>
</feature>
<name>A0AAW0EJT9_9AGAR</name>
<feature type="transmembrane region" description="Helical" evidence="1">
    <location>
        <begin position="90"/>
        <end position="113"/>
    </location>
</feature>
<accession>A0AAW0EJT9</accession>
<organism evidence="3 4">
    <name type="scientific">Favolaschia claudopus</name>
    <dbReference type="NCBI Taxonomy" id="2862362"/>
    <lineage>
        <taxon>Eukaryota</taxon>
        <taxon>Fungi</taxon>
        <taxon>Dikarya</taxon>
        <taxon>Basidiomycota</taxon>
        <taxon>Agaricomycotina</taxon>
        <taxon>Agaricomycetes</taxon>
        <taxon>Agaricomycetidae</taxon>
        <taxon>Agaricales</taxon>
        <taxon>Marasmiineae</taxon>
        <taxon>Mycenaceae</taxon>
        <taxon>Favolaschia</taxon>
    </lineage>
</organism>
<dbReference type="Proteomes" id="UP001362999">
    <property type="component" value="Unassembled WGS sequence"/>
</dbReference>
<keyword evidence="1" id="KW-0472">Membrane</keyword>
<evidence type="ECO:0000313" key="4">
    <source>
        <dbReference type="Proteomes" id="UP001362999"/>
    </source>
</evidence>
<keyword evidence="1" id="KW-1133">Transmembrane helix</keyword>
<dbReference type="InterPro" id="IPR045340">
    <property type="entry name" value="DUF6533"/>
</dbReference>
<feature type="transmembrane region" description="Helical" evidence="1">
    <location>
        <begin position="142"/>
        <end position="165"/>
    </location>
</feature>
<protein>
    <recommendedName>
        <fullName evidence="2">DUF6533 domain-containing protein</fullName>
    </recommendedName>
</protein>
<comment type="caution">
    <text evidence="3">The sequence shown here is derived from an EMBL/GenBank/DDBJ whole genome shotgun (WGS) entry which is preliminary data.</text>
</comment>
<feature type="transmembrane region" description="Helical" evidence="1">
    <location>
        <begin position="56"/>
        <end position="78"/>
    </location>
</feature>
<proteinExistence type="predicted"/>
<evidence type="ECO:0000313" key="3">
    <source>
        <dbReference type="EMBL" id="KAK7065080.1"/>
    </source>
</evidence>
<feature type="transmembrane region" description="Helical" evidence="1">
    <location>
        <begin position="24"/>
        <end position="44"/>
    </location>
</feature>
<sequence length="280" mass="31247">FDYLLTLNLEITLVWPRRWSISKILFMLSRYLPFAEVPLLLYYIFSVNPSLMACKIVNSALIIARLSGISLAEAILVLRTYAVSGQNARILRIFGSVWAVGVTTSLVTLSLFIRSSKCKSYPLFHAITPLNLQGCDLAGGTFILVGIPFIILVLNELLLMIYTLWVGLKTYRHSRNPLVVTLYVDGMMYFVFLSGSSSPPPLGWSIANLITLIAGPAHSQDLLNGLVRVLHAALSCRIILHVRQADQKRREMPSNEEEIGSLDLDVGNTQLVHRETTFVL</sequence>
<dbReference type="EMBL" id="JAWWNJ010000001">
    <property type="protein sequence ID" value="KAK7065080.1"/>
    <property type="molecule type" value="Genomic_DNA"/>
</dbReference>
<evidence type="ECO:0000259" key="2">
    <source>
        <dbReference type="Pfam" id="PF20151"/>
    </source>
</evidence>
<evidence type="ECO:0000256" key="1">
    <source>
        <dbReference type="SAM" id="Phobius"/>
    </source>
</evidence>
<dbReference type="Pfam" id="PF20151">
    <property type="entry name" value="DUF6533"/>
    <property type="match status" value="1"/>
</dbReference>
<gene>
    <name evidence="3" type="ORF">R3P38DRAFT_2490995</name>
</gene>
<dbReference type="AlphaFoldDB" id="A0AAW0EJT9"/>
<reference evidence="3 4" key="1">
    <citation type="journal article" date="2024" name="J Genomics">
        <title>Draft genome sequencing and assembly of Favolaschia claudopus CIRM-BRFM 2984 isolated from oak limbs.</title>
        <authorList>
            <person name="Navarro D."/>
            <person name="Drula E."/>
            <person name="Chaduli D."/>
            <person name="Cazenave R."/>
            <person name="Ahrendt S."/>
            <person name="Wang J."/>
            <person name="Lipzen A."/>
            <person name="Daum C."/>
            <person name="Barry K."/>
            <person name="Grigoriev I.V."/>
            <person name="Favel A."/>
            <person name="Rosso M.N."/>
            <person name="Martin F."/>
        </authorList>
    </citation>
    <scope>NUCLEOTIDE SEQUENCE [LARGE SCALE GENOMIC DNA]</scope>
    <source>
        <strain evidence="3 4">CIRM-BRFM 2984</strain>
    </source>
</reference>
<feature type="domain" description="DUF6533" evidence="2">
    <location>
        <begin position="1"/>
        <end position="34"/>
    </location>
</feature>
<keyword evidence="4" id="KW-1185">Reference proteome</keyword>
<keyword evidence="1" id="KW-0812">Transmembrane</keyword>